<dbReference type="InterPro" id="IPR050220">
    <property type="entry name" value="Type_II_DNA_Topoisomerases"/>
</dbReference>
<dbReference type="SMART" id="SM00434">
    <property type="entry name" value="TOP4c"/>
    <property type="match status" value="1"/>
</dbReference>
<comment type="catalytic activity">
    <reaction evidence="1 9 10">
        <text>ATP-dependent breakage, passage and rejoining of double-stranded DNA.</text>
        <dbReference type="EC" id="5.6.2.2"/>
    </reaction>
</comment>
<dbReference type="InterPro" id="IPR006691">
    <property type="entry name" value="GyrA/parC_rep"/>
</dbReference>
<dbReference type="NCBIfam" id="NF004044">
    <property type="entry name" value="PRK05561.1"/>
    <property type="match status" value="1"/>
</dbReference>
<dbReference type="PROSITE" id="PS52040">
    <property type="entry name" value="TOPO_IIA"/>
    <property type="match status" value="1"/>
</dbReference>
<evidence type="ECO:0000313" key="14">
    <source>
        <dbReference type="Proteomes" id="UP000594463"/>
    </source>
</evidence>
<dbReference type="GO" id="GO:0005737">
    <property type="term" value="C:cytoplasm"/>
    <property type="evidence" value="ECO:0007669"/>
    <property type="project" value="UniProtKB-SubCell"/>
</dbReference>
<dbReference type="InterPro" id="IPR013757">
    <property type="entry name" value="Topo_IIA_A_a_sf"/>
</dbReference>
<dbReference type="GO" id="GO:0034335">
    <property type="term" value="F:DNA negative supercoiling activity"/>
    <property type="evidence" value="ECO:0007669"/>
    <property type="project" value="UniProtKB-ARBA"/>
</dbReference>
<dbReference type="AlphaFoldDB" id="A0A7T1AKH6"/>
<dbReference type="NCBIfam" id="TIGR01063">
    <property type="entry name" value="gyrA"/>
    <property type="match status" value="1"/>
</dbReference>
<dbReference type="Pfam" id="PF03989">
    <property type="entry name" value="DNA_gyraseA_C"/>
    <property type="match status" value="6"/>
</dbReference>
<dbReference type="GO" id="GO:0005694">
    <property type="term" value="C:chromosome"/>
    <property type="evidence" value="ECO:0007669"/>
    <property type="project" value="InterPro"/>
</dbReference>
<dbReference type="PANTHER" id="PTHR43493:SF5">
    <property type="entry name" value="DNA GYRASE SUBUNIT A, CHLOROPLASTIC_MITOCHONDRIAL"/>
    <property type="match status" value="1"/>
</dbReference>
<evidence type="ECO:0000256" key="5">
    <source>
        <dbReference type="ARBA" id="ARBA00023029"/>
    </source>
</evidence>
<protein>
    <recommendedName>
        <fullName evidence="9">DNA gyrase subunit A</fullName>
        <ecNumber evidence="9">5.6.2.2</ecNumber>
    </recommendedName>
</protein>
<dbReference type="InterPro" id="IPR005743">
    <property type="entry name" value="GyrA"/>
</dbReference>
<dbReference type="EC" id="5.6.2.2" evidence="9"/>
<feature type="coiled-coil region" evidence="11">
    <location>
        <begin position="430"/>
        <end position="464"/>
    </location>
</feature>
<dbReference type="GO" id="GO:0009330">
    <property type="term" value="C:DNA topoisomerase type II (double strand cut, ATP-hydrolyzing) complex"/>
    <property type="evidence" value="ECO:0007669"/>
    <property type="project" value="TreeGrafter"/>
</dbReference>
<dbReference type="SUPFAM" id="SSF101904">
    <property type="entry name" value="GyrA/ParC C-terminal domain-like"/>
    <property type="match status" value="1"/>
</dbReference>
<keyword evidence="14" id="KW-1185">Reference proteome</keyword>
<dbReference type="HAMAP" id="MF_01897">
    <property type="entry name" value="GyrA"/>
    <property type="match status" value="1"/>
</dbReference>
<reference evidence="13 14" key="1">
    <citation type="journal article" date="2021" name="Nat. Commun.">
        <title>Isolation of a member of the candidate phylum Atribacteria reveals a unique cell membrane structure.</title>
        <authorList>
            <person name="Taiki K."/>
            <person name="Nobu M.K."/>
            <person name="Kusada H."/>
            <person name="Meng X.-Y."/>
            <person name="Hosoki N."/>
            <person name="Uematsu K."/>
            <person name="Yoshioka H."/>
            <person name="Kamagata Y."/>
            <person name="Tamaki H."/>
        </authorList>
    </citation>
    <scope>NUCLEOTIDE SEQUENCE [LARGE SCALE GENOMIC DNA]</scope>
    <source>
        <strain evidence="13 14">RT761</strain>
    </source>
</reference>
<keyword evidence="5 9" id="KW-0799">Topoisomerase</keyword>
<dbReference type="GO" id="GO:0005524">
    <property type="term" value="F:ATP binding"/>
    <property type="evidence" value="ECO:0007669"/>
    <property type="project" value="UniProtKB-UniRule"/>
</dbReference>
<comment type="subunit">
    <text evidence="8">Heterotetramer composed of ParC and ParE.</text>
</comment>
<feature type="short sequence motif" description="GyrA-box" evidence="9">
    <location>
        <begin position="526"/>
        <end position="532"/>
    </location>
</feature>
<keyword evidence="3 9" id="KW-0547">Nucleotide-binding</keyword>
<feature type="active site" description="O-(5'-phospho-DNA)-tyrosine intermediate" evidence="9 10">
    <location>
        <position position="122"/>
    </location>
</feature>
<comment type="miscellaneous">
    <text evidence="9">Few gyrases are as efficient as E.coli at forming negative supercoils. Not all organisms have 2 type II topoisomerases; in organisms with a single type II topoisomerase this enzyme also has to decatenate newly replicated chromosomes.</text>
</comment>
<dbReference type="InterPro" id="IPR013758">
    <property type="entry name" value="Topo_IIA_A/C_ab"/>
</dbReference>
<evidence type="ECO:0000256" key="9">
    <source>
        <dbReference type="HAMAP-Rule" id="MF_01897"/>
    </source>
</evidence>
<dbReference type="FunFam" id="3.30.1360.40:FF:000002">
    <property type="entry name" value="DNA gyrase subunit A"/>
    <property type="match status" value="1"/>
</dbReference>
<comment type="function">
    <text evidence="9">A type II topoisomerase that negatively supercoils closed circular double-stranded (ds) DNA in an ATP-dependent manner to modulate DNA topology and maintain chromosomes in an underwound state. Negative supercoiling favors strand separation, and DNA replication, transcription, recombination and repair, all of which involve strand separation. Also able to catalyze the interconversion of other topological isomers of dsDNA rings, including catenanes and knotted rings. Type II topoisomerases break and join 2 DNA strands simultaneously in an ATP-dependent manner.</text>
</comment>
<evidence type="ECO:0000256" key="8">
    <source>
        <dbReference type="ARBA" id="ARBA00063644"/>
    </source>
</evidence>
<name>A0A7T1AKH6_ATRLM</name>
<evidence type="ECO:0000256" key="1">
    <source>
        <dbReference type="ARBA" id="ARBA00000185"/>
    </source>
</evidence>
<sequence length="806" mass="91255">MPEDKGNIIPVDVKDEMKDAYLNYAMSVIVGRALPDARDGLKPVQRRILFAMNEMGIRHNLPYKKSARVVGDVLGKYHPHGDMAIYDTLVRMAQPFTYRYSLVDGHGNFGSIDGDPPAAMRYTEVRMNQIAEEMLLDIEKNTVDFIPNFDESMQEPLVLPANFPQLLANGATGIAVGMATNIPPHNLSELIDATIYLIDNPQSTWKELLEYIPGPDFPTYGLINGTKGIHDYFREGRGKLILRGDARIEDLDRHRKAIIIREIPYQVNKASLVEEIARLIMDKKIADVSEVRDESDRDGIRVVLELKKNATNPSFVLNYLYRHTALQTTFGVILLALINGRPEVMGVPDVLRHFIEYRKEVVIRRSKYELKNAEERLHILEGFLRALDMIDEVIHTIRSSQNVAEAKDRLMQQFQFSDAQAQAILEMRLQRLVALEREKIQEEYRELEKRIASLKDILNHEKSLMNLIKRELLDVKRRFGDARRTRIVDEAEPLDLTDLIAEEDVVITLTRDGYVKRVLLSSYRRQGRGGRGVTGITTKEEDLVSQIAVTTTLHKILFFTSRGRVFQHPAYQLVEMQRQAKGIHLVNLLQLEEGERVINMIPLKDFGEGKYLFFVTTRGIVKKSDLLEFVSITRRGIRAINLDDGDELSTVFVTNGQEKVLIATAKGYGISFSEEEVRSMGRVSRGVKGITLRVKDRVVGASSLNNNLDLLIISSKGMGKRVKMKKFPVHHRGGKGIILMKFGQPENEVIGVQLVSGQEEILISSQNGTLIRINCNEVSVQGRATRGVTLVRLHKGDLISSFALVE</sequence>
<dbReference type="RefSeq" id="WP_218112792.1">
    <property type="nucleotide sequence ID" value="NZ_CP065383.1"/>
</dbReference>
<dbReference type="KEGG" id="alam:RT761_00800"/>
<dbReference type="Proteomes" id="UP000594463">
    <property type="component" value="Chromosome"/>
</dbReference>
<dbReference type="PANTHER" id="PTHR43493">
    <property type="entry name" value="DNA GYRASE/TOPOISOMERASE SUBUNIT A"/>
    <property type="match status" value="1"/>
</dbReference>
<organism evidence="13 14">
    <name type="scientific">Atribacter laminatus</name>
    <dbReference type="NCBI Taxonomy" id="2847778"/>
    <lineage>
        <taxon>Bacteria</taxon>
        <taxon>Pseudomonadati</taxon>
        <taxon>Atribacterota</taxon>
        <taxon>Atribacteria</taxon>
        <taxon>Atribacterales</taxon>
        <taxon>Atribacteraceae</taxon>
        <taxon>Atribacter</taxon>
    </lineage>
</organism>
<evidence type="ECO:0000256" key="2">
    <source>
        <dbReference type="ARBA" id="ARBA00008263"/>
    </source>
</evidence>
<dbReference type="FunFam" id="2.120.10.90:FF:000005">
    <property type="entry name" value="DNA topoisomerase 4 subunit A"/>
    <property type="match status" value="1"/>
</dbReference>
<dbReference type="GO" id="GO:0006265">
    <property type="term" value="P:DNA topological change"/>
    <property type="evidence" value="ECO:0007669"/>
    <property type="project" value="UniProtKB-UniRule"/>
</dbReference>
<dbReference type="Gene3D" id="2.120.10.90">
    <property type="entry name" value="DNA gyrase/topoisomerase IV, subunit A, C-terminal"/>
    <property type="match status" value="1"/>
</dbReference>
<dbReference type="GO" id="GO:0006261">
    <property type="term" value="P:DNA-templated DNA replication"/>
    <property type="evidence" value="ECO:0007669"/>
    <property type="project" value="UniProtKB-UniRule"/>
</dbReference>
<keyword evidence="9" id="KW-0963">Cytoplasm</keyword>
<evidence type="ECO:0000256" key="10">
    <source>
        <dbReference type="PROSITE-ProRule" id="PRU01384"/>
    </source>
</evidence>
<comment type="subunit">
    <text evidence="9">Heterotetramer, composed of two GyrA and two GyrB chains. In the heterotetramer, GyrA contains the active site tyrosine that forms a transient covalent intermediate with DNA, while GyrB binds cofactors and catalyzes ATP hydrolysis.</text>
</comment>
<dbReference type="Pfam" id="PF00521">
    <property type="entry name" value="DNA_topoisoIV"/>
    <property type="match status" value="1"/>
</dbReference>
<dbReference type="FunFam" id="1.10.268.10:FF:000001">
    <property type="entry name" value="DNA gyrase subunit A"/>
    <property type="match status" value="1"/>
</dbReference>
<proteinExistence type="inferred from homology"/>
<evidence type="ECO:0000313" key="13">
    <source>
        <dbReference type="EMBL" id="QPM67596.1"/>
    </source>
</evidence>
<accession>A0A7T1AKH6</accession>
<keyword evidence="4 9" id="KW-0067">ATP-binding</keyword>
<evidence type="ECO:0000256" key="11">
    <source>
        <dbReference type="SAM" id="Coils"/>
    </source>
</evidence>
<dbReference type="Gene3D" id="3.30.1360.40">
    <property type="match status" value="1"/>
</dbReference>
<keyword evidence="11" id="KW-0175">Coiled coil</keyword>
<dbReference type="NCBIfam" id="NF004043">
    <property type="entry name" value="PRK05560.1"/>
    <property type="match status" value="1"/>
</dbReference>
<comment type="subcellular location">
    <subcellularLocation>
        <location evidence="9">Cytoplasm</location>
    </subcellularLocation>
</comment>
<dbReference type="FunFam" id="3.90.199.10:FF:000001">
    <property type="entry name" value="DNA gyrase subunit A"/>
    <property type="match status" value="1"/>
</dbReference>
<keyword evidence="7 9" id="KW-0413">Isomerase</keyword>
<dbReference type="GO" id="GO:0003677">
    <property type="term" value="F:DNA binding"/>
    <property type="evidence" value="ECO:0007669"/>
    <property type="project" value="UniProtKB-UniRule"/>
</dbReference>
<dbReference type="InterPro" id="IPR002205">
    <property type="entry name" value="Topo_IIA_dom_A"/>
</dbReference>
<dbReference type="EMBL" id="CP065383">
    <property type="protein sequence ID" value="QPM67596.1"/>
    <property type="molecule type" value="Genomic_DNA"/>
</dbReference>
<comment type="similarity">
    <text evidence="2 9">Belongs to the type II topoisomerase GyrA/ParC subunit family.</text>
</comment>
<feature type="domain" description="Topo IIA-type catalytic" evidence="12">
    <location>
        <begin position="34"/>
        <end position="499"/>
    </location>
</feature>
<dbReference type="CDD" id="cd00187">
    <property type="entry name" value="TOP4c"/>
    <property type="match status" value="1"/>
</dbReference>
<dbReference type="InterPro" id="IPR013760">
    <property type="entry name" value="Topo_IIA-like_dom_sf"/>
</dbReference>
<evidence type="ECO:0000256" key="4">
    <source>
        <dbReference type="ARBA" id="ARBA00022840"/>
    </source>
</evidence>
<dbReference type="Gene3D" id="1.10.268.10">
    <property type="entry name" value="Topoisomerase, domain 3"/>
    <property type="match status" value="1"/>
</dbReference>
<evidence type="ECO:0000256" key="6">
    <source>
        <dbReference type="ARBA" id="ARBA00023125"/>
    </source>
</evidence>
<dbReference type="SUPFAM" id="SSF56719">
    <property type="entry name" value="Type II DNA topoisomerase"/>
    <property type="match status" value="1"/>
</dbReference>
<keyword evidence="6 9" id="KW-0238">DNA-binding</keyword>
<evidence type="ECO:0000256" key="3">
    <source>
        <dbReference type="ARBA" id="ARBA00022741"/>
    </source>
</evidence>
<gene>
    <name evidence="9 13" type="primary">gyrA</name>
    <name evidence="13" type="ORF">RT761_00800</name>
</gene>
<dbReference type="InterPro" id="IPR035516">
    <property type="entry name" value="Gyrase/topoIV_suA_C"/>
</dbReference>
<evidence type="ECO:0000259" key="12">
    <source>
        <dbReference type="PROSITE" id="PS52040"/>
    </source>
</evidence>
<dbReference type="Gene3D" id="3.90.199.10">
    <property type="entry name" value="Topoisomerase II, domain 5"/>
    <property type="match status" value="1"/>
</dbReference>
<evidence type="ECO:0000256" key="7">
    <source>
        <dbReference type="ARBA" id="ARBA00023235"/>
    </source>
</evidence>